<proteinExistence type="predicted"/>
<sequence>MKPNVNGKIFILGWSGYIGQALCKRLEEQGEPVVKVGRNSSSDCIFDLETCNLLALDEVAAGDKFVFLAAISSPEECANNYSYSYKINVAHTSNVIEYLLNKSVHVLFSSSDVVYGRTEAPVDENSPINPGFAYAEMKAEVEKRFLQNNYFSVMRLSYVWSIGDKFTKFLLESSKNESNVEVFDPFVRSVVFLRDVIDFIDSFVVAKDQFPRLVNLSGPEFISRVQLAKEISRFVSFSYTVVHPDENFFKYRPDHIFMTSVYLSSVLKRKPYCMKEAMKISFKEYLEP</sequence>
<feature type="domain" description="NAD-dependent epimerase/dehydratase" evidence="1">
    <location>
        <begin position="9"/>
        <end position="143"/>
    </location>
</feature>
<accession>A0A410H4C9</accession>
<evidence type="ECO:0000313" key="2">
    <source>
        <dbReference type="EMBL" id="QAB15783.1"/>
    </source>
</evidence>
<dbReference type="SUPFAM" id="SSF51735">
    <property type="entry name" value="NAD(P)-binding Rossmann-fold domains"/>
    <property type="match status" value="1"/>
</dbReference>
<dbReference type="Pfam" id="PF01370">
    <property type="entry name" value="Epimerase"/>
    <property type="match status" value="1"/>
</dbReference>
<dbReference type="RefSeq" id="WP_128385147.1">
    <property type="nucleotide sequence ID" value="NZ_CP035033.1"/>
</dbReference>
<dbReference type="InterPro" id="IPR001509">
    <property type="entry name" value="Epimerase_deHydtase"/>
</dbReference>
<organism evidence="2 3">
    <name type="scientific">Hydrogenovibrio thermophilus</name>
    <dbReference type="NCBI Taxonomy" id="265883"/>
    <lineage>
        <taxon>Bacteria</taxon>
        <taxon>Pseudomonadati</taxon>
        <taxon>Pseudomonadota</taxon>
        <taxon>Gammaproteobacteria</taxon>
        <taxon>Thiotrichales</taxon>
        <taxon>Piscirickettsiaceae</taxon>
        <taxon>Hydrogenovibrio</taxon>
    </lineage>
</organism>
<dbReference type="AlphaFoldDB" id="A0A410H4C9"/>
<dbReference type="KEGG" id="htr:EPV75_08925"/>
<dbReference type="PANTHER" id="PTHR43242">
    <property type="entry name" value="NAD(P)-BINDING ROSSMANN-FOLD SUPERFAMILY PROTEIN"/>
    <property type="match status" value="1"/>
</dbReference>
<evidence type="ECO:0000259" key="1">
    <source>
        <dbReference type="Pfam" id="PF01370"/>
    </source>
</evidence>
<dbReference type="Proteomes" id="UP000285478">
    <property type="component" value="Chromosome"/>
</dbReference>
<keyword evidence="3" id="KW-1185">Reference proteome</keyword>
<reference evidence="2 3" key="1">
    <citation type="journal article" date="2018" name="Environ. Microbiol.">
        <title>Genomes of ubiquitous marine and hypersaline Hydrogenovibrio, Thiomicrorhabdus and Thiomicrospira spp. encode a diversity of mechanisms to sustain chemolithoautotrophy in heterogeneous environments.</title>
        <authorList>
            <person name="Scott K.M."/>
            <person name="Williams J."/>
            <person name="Porter C.M.B."/>
            <person name="Russel S."/>
            <person name="Harmer T.L."/>
            <person name="Paul J.H."/>
            <person name="Antonen K.M."/>
            <person name="Bridges M.K."/>
            <person name="Camper G.J."/>
            <person name="Campla C.K."/>
            <person name="Casella L.G."/>
            <person name="Chase E."/>
            <person name="Conrad J.W."/>
            <person name="Cruz M.C."/>
            <person name="Dunlap D.S."/>
            <person name="Duran L."/>
            <person name="Fahsbender E.M."/>
            <person name="Goldsmith D.B."/>
            <person name="Keeley R.F."/>
            <person name="Kondoff M.R."/>
            <person name="Kussy B.I."/>
            <person name="Lane M.K."/>
            <person name="Lawler S."/>
            <person name="Leigh B.A."/>
            <person name="Lewis C."/>
            <person name="Lostal L.M."/>
            <person name="Marking D."/>
            <person name="Mancera P.A."/>
            <person name="McClenthan E.C."/>
            <person name="McIntyre E.A."/>
            <person name="Mine J.A."/>
            <person name="Modi S."/>
            <person name="Moore B.D."/>
            <person name="Morgan W.A."/>
            <person name="Nelson K.M."/>
            <person name="Nguyen K.N."/>
            <person name="Ogburn N."/>
            <person name="Parrino D.G."/>
            <person name="Pedapudi A.D."/>
            <person name="Pelham R.P."/>
            <person name="Preece A.M."/>
            <person name="Rampersad E.A."/>
            <person name="Richardson J.C."/>
            <person name="Rodgers C.M."/>
            <person name="Schaffer B.L."/>
            <person name="Sheridan N.E."/>
            <person name="Solone M.R."/>
            <person name="Staley Z.R."/>
            <person name="Tabuchi M."/>
            <person name="Waide R.J."/>
            <person name="Wanjugi P.W."/>
            <person name="Young S."/>
            <person name="Clum A."/>
            <person name="Daum C."/>
            <person name="Huntemann M."/>
            <person name="Ivanova N."/>
            <person name="Kyrpides N."/>
            <person name="Mikhailova N."/>
            <person name="Palaniappan K."/>
            <person name="Pillay M."/>
            <person name="Reddy T.B.K."/>
            <person name="Shapiro N."/>
            <person name="Stamatis D."/>
            <person name="Varghese N."/>
            <person name="Woyke T."/>
            <person name="Boden R."/>
            <person name="Freyermuth S.K."/>
            <person name="Kerfeld C.A."/>
        </authorList>
    </citation>
    <scope>NUCLEOTIDE SEQUENCE [LARGE SCALE GENOMIC DNA]</scope>
    <source>
        <strain evidence="2 3">JR-2</strain>
    </source>
</reference>
<protein>
    <submittedName>
        <fullName evidence="2">NAD(P)-dependent oxidoreductase</fullName>
    </submittedName>
</protein>
<name>A0A410H4C9_9GAMM</name>
<evidence type="ECO:0000313" key="3">
    <source>
        <dbReference type="Proteomes" id="UP000285478"/>
    </source>
</evidence>
<dbReference type="InterPro" id="IPR036291">
    <property type="entry name" value="NAD(P)-bd_dom_sf"/>
</dbReference>
<dbReference type="PANTHER" id="PTHR43242:SF1">
    <property type="entry name" value="NAD(P)-BINDING ROSSMANN-FOLD SUPERFAMILY PROTEIN"/>
    <property type="match status" value="1"/>
</dbReference>
<dbReference type="Gene3D" id="3.40.50.720">
    <property type="entry name" value="NAD(P)-binding Rossmann-like Domain"/>
    <property type="match status" value="1"/>
</dbReference>
<dbReference type="EMBL" id="CP035033">
    <property type="protein sequence ID" value="QAB15783.1"/>
    <property type="molecule type" value="Genomic_DNA"/>
</dbReference>
<gene>
    <name evidence="2" type="ORF">EPV75_08925</name>
</gene>